<name>A0A9X1ZYK1_9BURK</name>
<reference evidence="1" key="1">
    <citation type="submission" date="2022-01" db="EMBL/GenBank/DDBJ databases">
        <title>Genome sequence and assembly of Parabukholderia sp. RG36.</title>
        <authorList>
            <person name="Chhetri G."/>
        </authorList>
    </citation>
    <scope>NUCLEOTIDE SEQUENCE</scope>
    <source>
        <strain evidence="1">RG36</strain>
    </source>
</reference>
<dbReference type="EMBL" id="JAKLJA010000036">
    <property type="protein sequence ID" value="MCG5077434.1"/>
    <property type="molecule type" value="Genomic_DNA"/>
</dbReference>
<organism evidence="1 2">
    <name type="scientific">Paraburkholderia tagetis</name>
    <dbReference type="NCBI Taxonomy" id="2913261"/>
    <lineage>
        <taxon>Bacteria</taxon>
        <taxon>Pseudomonadati</taxon>
        <taxon>Pseudomonadota</taxon>
        <taxon>Betaproteobacteria</taxon>
        <taxon>Burkholderiales</taxon>
        <taxon>Burkholderiaceae</taxon>
        <taxon>Paraburkholderia</taxon>
    </lineage>
</organism>
<gene>
    <name evidence="1" type="ORF">L5014_29505</name>
</gene>
<accession>A0A9X1ZYK1</accession>
<keyword evidence="2" id="KW-1185">Reference proteome</keyword>
<dbReference type="AlphaFoldDB" id="A0A9X1ZYK1"/>
<protein>
    <recommendedName>
        <fullName evidence="3">Restriction endonuclease type IV Mrr domain-containing protein</fullName>
    </recommendedName>
</protein>
<comment type="caution">
    <text evidence="1">The sequence shown here is derived from an EMBL/GenBank/DDBJ whole genome shotgun (WGS) entry which is preliminary data.</text>
</comment>
<sequence length="172" mass="19021">MVSATRTLGPLHFEDLEPKRFEDLCRQLVYDFKTWRRLEATGRAGFDDGFDARGYEIVDADAPSASETDDEEAAVVGIGDRLWLAQCKRERAIGATKLLQYLDEIRLTEGEILHGIIFAAACDFRRLPGIAFATSVLLWACRSGTCGAKLKSRTGCIGRKTMACSSHTSAFH</sequence>
<proteinExistence type="predicted"/>
<dbReference type="RefSeq" id="WP_238467334.1">
    <property type="nucleotide sequence ID" value="NZ_JAKLJA010000036.1"/>
</dbReference>
<evidence type="ECO:0008006" key="3">
    <source>
        <dbReference type="Google" id="ProtNLM"/>
    </source>
</evidence>
<evidence type="ECO:0000313" key="2">
    <source>
        <dbReference type="Proteomes" id="UP001139308"/>
    </source>
</evidence>
<dbReference type="Proteomes" id="UP001139308">
    <property type="component" value="Unassembled WGS sequence"/>
</dbReference>
<evidence type="ECO:0000313" key="1">
    <source>
        <dbReference type="EMBL" id="MCG5077434.1"/>
    </source>
</evidence>